<dbReference type="Gene3D" id="2.10.260.10">
    <property type="match status" value="1"/>
</dbReference>
<dbReference type="InterPro" id="IPR037914">
    <property type="entry name" value="SpoVT-AbrB_sf"/>
</dbReference>
<keyword evidence="5" id="KW-1185">Reference proteome</keyword>
<dbReference type="EMBL" id="PDCJ01000001">
    <property type="protein sequence ID" value="PEG31604.1"/>
    <property type="molecule type" value="Genomic_DNA"/>
</dbReference>
<dbReference type="Proteomes" id="UP001189143">
    <property type="component" value="Unassembled WGS sequence"/>
</dbReference>
<dbReference type="PANTHER" id="PTHR36432">
    <property type="match status" value="1"/>
</dbReference>
<dbReference type="Proteomes" id="UP000220840">
    <property type="component" value="Unassembled WGS sequence"/>
</dbReference>
<evidence type="ECO:0000256" key="1">
    <source>
        <dbReference type="PROSITE-ProRule" id="PRU01076"/>
    </source>
</evidence>
<dbReference type="EMBL" id="CAMTCP010000110">
    <property type="protein sequence ID" value="CAI3555900.1"/>
    <property type="molecule type" value="Genomic_DNA"/>
</dbReference>
<feature type="domain" description="SpoVT-AbrB" evidence="2">
    <location>
        <begin position="5"/>
        <end position="50"/>
    </location>
</feature>
<dbReference type="SUPFAM" id="SSF89447">
    <property type="entry name" value="AbrB/MazE/MraZ-like"/>
    <property type="match status" value="1"/>
</dbReference>
<dbReference type="PROSITE" id="PS51740">
    <property type="entry name" value="SPOVT_ABRB"/>
    <property type="match status" value="1"/>
</dbReference>
<dbReference type="OrthoDB" id="9782993at2"/>
<dbReference type="PANTHER" id="PTHR36432:SF4">
    <property type="entry name" value="TRANSITION STATE REGULATOR ABH-RELATED"/>
    <property type="match status" value="1"/>
</dbReference>
<dbReference type="STRING" id="137838.GCA_001458595_03042"/>
<keyword evidence="1" id="KW-0238">DNA-binding</keyword>
<dbReference type="Pfam" id="PF04014">
    <property type="entry name" value="MazE_antitoxin"/>
    <property type="match status" value="1"/>
</dbReference>
<accession>A0A2A7MIS9</accession>
<evidence type="ECO:0000259" key="2">
    <source>
        <dbReference type="PROSITE" id="PS51740"/>
    </source>
</evidence>
<comment type="caution">
    <text evidence="4">The sequence shown here is derived from an EMBL/GenBank/DDBJ whole genome shotgun (WGS) entry which is preliminary data.</text>
</comment>
<protein>
    <submittedName>
        <fullName evidence="4">AbrB family transcriptional regulator</fullName>
    </submittedName>
    <submittedName>
        <fullName evidence="3">Transcriptional regulator, AbrB-lilke domain</fullName>
    </submittedName>
</protein>
<organism evidence="4 5">
    <name type="scientific">Clostridium neonatale</name>
    <dbReference type="NCBI Taxonomy" id="137838"/>
    <lineage>
        <taxon>Bacteria</taxon>
        <taxon>Bacillati</taxon>
        <taxon>Bacillota</taxon>
        <taxon>Clostridia</taxon>
        <taxon>Eubacteriales</taxon>
        <taxon>Clostridiaceae</taxon>
        <taxon>Clostridium</taxon>
    </lineage>
</organism>
<dbReference type="InterPro" id="IPR007159">
    <property type="entry name" value="SpoVT-AbrB_dom"/>
</dbReference>
<evidence type="ECO:0000313" key="5">
    <source>
        <dbReference type="Proteomes" id="UP000220840"/>
    </source>
</evidence>
<sequence>MGNSGIVRYLDPLGRIVIPKEIRDLLCFGKDDPIEIIKINNTVILRKYKEGCIFCGNEKEVVKFEGEGVCLKCRRKLGKS</sequence>
<dbReference type="GO" id="GO:0003677">
    <property type="term" value="F:DNA binding"/>
    <property type="evidence" value="ECO:0007669"/>
    <property type="project" value="UniProtKB-UniRule"/>
</dbReference>
<gene>
    <name evidence="3" type="ORF">CNEO2_190075</name>
    <name evidence="4" type="ORF">CQ394_07855</name>
</gene>
<name>A0A2A7MIS9_9CLOT</name>
<dbReference type="NCBIfam" id="TIGR01439">
    <property type="entry name" value="lp_hng_hel_AbrB"/>
    <property type="match status" value="1"/>
</dbReference>
<dbReference type="InterPro" id="IPR052731">
    <property type="entry name" value="B_subtilis_Trans_State_Reg"/>
</dbReference>
<dbReference type="AlphaFoldDB" id="A0A2A7MIS9"/>
<dbReference type="SMART" id="SM00966">
    <property type="entry name" value="SpoVT_AbrB"/>
    <property type="match status" value="1"/>
</dbReference>
<evidence type="ECO:0000313" key="3">
    <source>
        <dbReference type="EMBL" id="CAI3555900.1"/>
    </source>
</evidence>
<reference evidence="3" key="2">
    <citation type="submission" date="2022-10" db="EMBL/GenBank/DDBJ databases">
        <authorList>
            <person name="Aires J."/>
            <person name="Mesa V."/>
        </authorList>
    </citation>
    <scope>NUCLEOTIDE SEQUENCE</scope>
    <source>
        <strain evidence="3">Clostridium neonatale JD116</strain>
    </source>
</reference>
<evidence type="ECO:0000313" key="4">
    <source>
        <dbReference type="EMBL" id="PEG31604.1"/>
    </source>
</evidence>
<reference evidence="4 5" key="1">
    <citation type="submission" date="2017-10" db="EMBL/GenBank/DDBJ databases">
        <title>Effective Description of Clostridium neonatale sp. nov. linked to necrotizing enterocolitis in neonates and a clarification of species assignable to the genus Clostridium (Prazmowski 1880) emend. Lawson and Rainey 2016.</title>
        <authorList>
            <person name="Bernard K."/>
            <person name="Burdz T."/>
            <person name="Wiebe D."/>
            <person name="Balcewich B."/>
            <person name="Alfa M."/>
            <person name="Bernier A.-M."/>
        </authorList>
    </citation>
    <scope>NUCLEOTIDE SEQUENCE [LARGE SCALE GENOMIC DNA]</scope>
    <source>
        <strain evidence="4 5">LCDC99A005</strain>
    </source>
</reference>
<dbReference type="RefSeq" id="WP_058295759.1">
    <property type="nucleotide sequence ID" value="NZ_CAMRXC010000155.1"/>
</dbReference>
<proteinExistence type="predicted"/>